<dbReference type="AlphaFoldDB" id="A0A6P3J2D0"/>
<organism evidence="7 8">
    <name type="scientific">Bison bison bison</name>
    <name type="common">North American plains bison</name>
    <dbReference type="NCBI Taxonomy" id="43346"/>
    <lineage>
        <taxon>Eukaryota</taxon>
        <taxon>Metazoa</taxon>
        <taxon>Chordata</taxon>
        <taxon>Craniata</taxon>
        <taxon>Vertebrata</taxon>
        <taxon>Euteleostomi</taxon>
        <taxon>Mammalia</taxon>
        <taxon>Eutheria</taxon>
        <taxon>Laurasiatheria</taxon>
        <taxon>Artiodactyla</taxon>
        <taxon>Ruminantia</taxon>
        <taxon>Pecora</taxon>
        <taxon>Bovidae</taxon>
        <taxon>Bovinae</taxon>
        <taxon>Bison</taxon>
    </lineage>
</organism>
<dbReference type="InterPro" id="IPR038840">
    <property type="entry name" value="RWDD3"/>
</dbReference>
<dbReference type="PANTHER" id="PTHR15628">
    <property type="entry name" value="RWD DOMAIN-CONTAINING PROTEIN 3"/>
    <property type="match status" value="1"/>
</dbReference>
<keyword evidence="4" id="KW-0963">Cytoplasm</keyword>
<dbReference type="InterPro" id="IPR016135">
    <property type="entry name" value="UBQ-conjugating_enzyme/RWD"/>
</dbReference>
<sequence length="441" mass="50041">MVTEQKELWPVNTTDLMFFWKPTMFLSITDIFVLWETVGGTCSTAALHGHQTMTVNFTGNVAFFVTSHDERTFPFKDKSGREWLVYKAQTKVREFPALLGGFPLLEKQRVRCTVASGRHPALDHRAFTLGEKSPKRRVFTLQSQSRSLWAGRLVASSPRSAAETRSAPRWQPGRTAEPVREELSALAAIFCGPDEWEVLSLSETDGAVFRILTKAEGFTDTDIPLQLVFHLPLSYPSCLPGIVVNSKHLTRAQCEIVKEKLLEQAETLLLEPMVHELVLWIQENLRHILKCPEAGGGSEKCSSAASMTVDDGLWMTLLHLDHMRAKAKYVKTVEKWASDLRLTGRLMFMGKIILILLQGDRNDIKEYLILQKTCKVDVDSSGKKCKEKMISVLFETKVQTEHKRFLAFEVKEYSSLDELQKEFETTGLKKLFSECVLRLVK</sequence>
<name>A0A6P3J2D0_BISBB</name>
<dbReference type="PROSITE" id="PS50908">
    <property type="entry name" value="RWD"/>
    <property type="match status" value="1"/>
</dbReference>
<evidence type="ECO:0000256" key="2">
    <source>
        <dbReference type="ARBA" id="ARBA00004496"/>
    </source>
</evidence>
<reference evidence="8" key="1">
    <citation type="submission" date="2025-08" db="UniProtKB">
        <authorList>
            <consortium name="RefSeq"/>
        </authorList>
    </citation>
    <scope>IDENTIFICATION</scope>
    <source>
        <tissue evidence="8">Blood</tissue>
    </source>
</reference>
<evidence type="ECO:0000313" key="7">
    <source>
        <dbReference type="Proteomes" id="UP000515208"/>
    </source>
</evidence>
<dbReference type="Pfam" id="PF05773">
    <property type="entry name" value="RWD"/>
    <property type="match status" value="1"/>
</dbReference>
<comment type="subcellular location">
    <subcellularLocation>
        <location evidence="2">Cytoplasm</location>
    </subcellularLocation>
    <subcellularLocation>
        <location evidence="1">Nucleus</location>
    </subcellularLocation>
</comment>
<dbReference type="GeneID" id="105003379"/>
<dbReference type="GO" id="GO:0005634">
    <property type="term" value="C:nucleus"/>
    <property type="evidence" value="ECO:0007669"/>
    <property type="project" value="UniProtKB-SubCell"/>
</dbReference>
<evidence type="ECO:0000256" key="4">
    <source>
        <dbReference type="ARBA" id="ARBA00022490"/>
    </source>
</evidence>
<evidence type="ECO:0000256" key="5">
    <source>
        <dbReference type="ARBA" id="ARBA00023242"/>
    </source>
</evidence>
<dbReference type="SUPFAM" id="SSF54495">
    <property type="entry name" value="UBC-like"/>
    <property type="match status" value="1"/>
</dbReference>
<dbReference type="FunFam" id="3.10.110.10:FF:000070">
    <property type="entry name" value="RWD domain containing 3"/>
    <property type="match status" value="1"/>
</dbReference>
<evidence type="ECO:0000259" key="6">
    <source>
        <dbReference type="PROSITE" id="PS50908"/>
    </source>
</evidence>
<protein>
    <recommendedName>
        <fullName evidence="3">RWD domain-containing protein 3</fullName>
    </recommendedName>
</protein>
<keyword evidence="7" id="KW-1185">Reference proteome</keyword>
<feature type="domain" description="RWD" evidence="6">
    <location>
        <begin position="181"/>
        <end position="288"/>
    </location>
</feature>
<dbReference type="InterPro" id="IPR006575">
    <property type="entry name" value="RWD_dom"/>
</dbReference>
<dbReference type="CDD" id="cd24164">
    <property type="entry name" value="RWDD3_C"/>
    <property type="match status" value="1"/>
</dbReference>
<evidence type="ECO:0000256" key="3">
    <source>
        <dbReference type="ARBA" id="ARBA00015444"/>
    </source>
</evidence>
<dbReference type="GO" id="GO:1902073">
    <property type="term" value="P:positive regulation of hypoxia-inducible factor-1alpha signaling pathway"/>
    <property type="evidence" value="ECO:0007669"/>
    <property type="project" value="InterPro"/>
</dbReference>
<dbReference type="GO" id="GO:0005737">
    <property type="term" value="C:cytoplasm"/>
    <property type="evidence" value="ECO:0007669"/>
    <property type="project" value="UniProtKB-SubCell"/>
</dbReference>
<dbReference type="RefSeq" id="XP_010858814.1">
    <property type="nucleotide sequence ID" value="XM_010860512.1"/>
</dbReference>
<keyword evidence="5" id="KW-0539">Nucleus</keyword>
<dbReference type="CTD" id="25950"/>
<dbReference type="CDD" id="cd23819">
    <property type="entry name" value="RWD_RWDD3"/>
    <property type="match status" value="1"/>
</dbReference>
<dbReference type="PANTHER" id="PTHR15628:SF1">
    <property type="entry name" value="RWD DOMAIN-CONTAINING PROTEIN 3"/>
    <property type="match status" value="1"/>
</dbReference>
<gene>
    <name evidence="8" type="primary">RWDD3</name>
</gene>
<dbReference type="Gene3D" id="3.10.110.10">
    <property type="entry name" value="Ubiquitin Conjugating Enzyme"/>
    <property type="match status" value="1"/>
</dbReference>
<evidence type="ECO:0000313" key="8">
    <source>
        <dbReference type="RefSeq" id="XP_010858814.1"/>
    </source>
</evidence>
<evidence type="ECO:0000256" key="1">
    <source>
        <dbReference type="ARBA" id="ARBA00004123"/>
    </source>
</evidence>
<dbReference type="GO" id="GO:0033235">
    <property type="term" value="P:positive regulation of protein sumoylation"/>
    <property type="evidence" value="ECO:0007669"/>
    <property type="project" value="InterPro"/>
</dbReference>
<dbReference type="Proteomes" id="UP000515208">
    <property type="component" value="Unplaced"/>
</dbReference>
<dbReference type="SMART" id="SM00591">
    <property type="entry name" value="RWD"/>
    <property type="match status" value="1"/>
</dbReference>
<proteinExistence type="predicted"/>
<dbReference type="KEGG" id="bbis:105003379"/>
<accession>A0A6P3J2D0</accession>
<dbReference type="OrthoDB" id="167315at2759"/>